<sequence>MEVYYSILPKVNLALHGTAAQETTYSDAYGTSYNASLAVEGPANNNWADGCSSTAAGQPTQWWRMSFSKLVYITNITYYLRSDTAERMNGFRLYFANGSMYLQTELCFVDKGYQAFQNLIHSVDCDLSPTKNVYFFNRNTYVELCYIEINEDSVQNIEPEIITKTNTKQKMSSLAPAKDPCHTDEFSDSNFMYLAEPIHESNRDLTLPKLSSKTKKRQFVTIPEDSIDTFVLDQENKNTSRKTQSDIQSLQQFLVTKLETREIYSIPPHELNQILCQFLISVRKDDGNQYEPASLKGTKSLRDQRDIPQMAWANPENELKCPVHAYKLYKSKRPLKYSNPTDPFYIQENTNREKSGLWYKSQPIGINKLGKFMKKMATAADTNLPVGIHKVYCSNTTDAWTDGILLYNAEYHNNDTTVFAICKYIIYIHPIVNGNSNIDICEIEIGGCPYGKYGDSCQLTCPKNCKGTCDLITGNCSFGCSVGWLACDMGKFGNQCLRDCSVNCLSSCNHMTGKCTTGCKKGWEGFNCTEECSNGNYGWNCTETCDGCIVNECNHINGVCKIDSFCKPGYVYGKYCNAKCEAWHLELIALRCVTVLKYHATYLLVSVQMMAAKRDGKVIHVIKNVYLAILVLIAPTYVSLASTSLVIFFEGNCRVGCNDGYRGRKCDMPEIRQDIDNSHSKSDNQHYDDVMKMEGVSTYQDLAKQTVTESNDYDQINNAYGNQ</sequence>
<organism evidence="6 7">
    <name type="scientific">Mytilus edulis</name>
    <name type="common">Blue mussel</name>
    <dbReference type="NCBI Taxonomy" id="6550"/>
    <lineage>
        <taxon>Eukaryota</taxon>
        <taxon>Metazoa</taxon>
        <taxon>Spiralia</taxon>
        <taxon>Lophotrochozoa</taxon>
        <taxon>Mollusca</taxon>
        <taxon>Bivalvia</taxon>
        <taxon>Autobranchia</taxon>
        <taxon>Pteriomorphia</taxon>
        <taxon>Mytilida</taxon>
        <taxon>Mytiloidea</taxon>
        <taxon>Mytilidae</taxon>
        <taxon>Mytilinae</taxon>
        <taxon>Mytilus</taxon>
    </lineage>
</organism>
<dbReference type="AlphaFoldDB" id="A0A8S3S719"/>
<dbReference type="Gene3D" id="2.170.300.10">
    <property type="entry name" value="Tie2 ligand-binding domain superfamily"/>
    <property type="match status" value="1"/>
</dbReference>
<dbReference type="PANTHER" id="PTHR46963:SF2">
    <property type="match status" value="1"/>
</dbReference>
<evidence type="ECO:0000256" key="4">
    <source>
        <dbReference type="SAM" id="Phobius"/>
    </source>
</evidence>
<evidence type="ECO:0000256" key="2">
    <source>
        <dbReference type="ARBA" id="ARBA00022553"/>
    </source>
</evidence>
<gene>
    <name evidence="6" type="ORF">MEDL_26743</name>
</gene>
<evidence type="ECO:0000256" key="1">
    <source>
        <dbReference type="ARBA" id="ARBA00022499"/>
    </source>
</evidence>
<dbReference type="SUPFAM" id="SSF49785">
    <property type="entry name" value="Galactose-binding domain-like"/>
    <property type="match status" value="1"/>
</dbReference>
<evidence type="ECO:0000259" key="5">
    <source>
        <dbReference type="Pfam" id="PF12012"/>
    </source>
</evidence>
<dbReference type="OrthoDB" id="10038493at2759"/>
<keyword evidence="3" id="KW-0832">Ubl conjugation</keyword>
<keyword evidence="7" id="KW-1185">Reference proteome</keyword>
<dbReference type="Pfam" id="PF12012">
    <property type="entry name" value="DUF3504"/>
    <property type="match status" value="1"/>
</dbReference>
<evidence type="ECO:0000313" key="7">
    <source>
        <dbReference type="Proteomes" id="UP000683360"/>
    </source>
</evidence>
<evidence type="ECO:0000256" key="3">
    <source>
        <dbReference type="ARBA" id="ARBA00022843"/>
    </source>
</evidence>
<dbReference type="InterPro" id="IPR021893">
    <property type="entry name" value="ZMYM2-like_C"/>
</dbReference>
<comment type="caution">
    <text evidence="6">The sequence shown here is derived from an EMBL/GenBank/DDBJ whole genome shotgun (WGS) entry which is preliminary data.</text>
</comment>
<keyword evidence="4" id="KW-1133">Transmembrane helix</keyword>
<feature type="domain" description="ZMYM2-like/QRICH1 C-terminal" evidence="5">
    <location>
        <begin position="296"/>
        <end position="377"/>
    </location>
</feature>
<protein>
    <submittedName>
        <fullName evidence="6">MEGF10_11</fullName>
    </submittedName>
</protein>
<keyword evidence="1" id="KW-1017">Isopeptide bond</keyword>
<dbReference type="PANTHER" id="PTHR46963">
    <property type="entry name" value="SIMILAR TO RIKEN CDNA E130308A19"/>
    <property type="match status" value="1"/>
</dbReference>
<dbReference type="Proteomes" id="UP000683360">
    <property type="component" value="Unassembled WGS sequence"/>
</dbReference>
<dbReference type="Gene3D" id="2.60.120.260">
    <property type="entry name" value="Galactose-binding domain-like"/>
    <property type="match status" value="1"/>
</dbReference>
<evidence type="ECO:0000313" key="6">
    <source>
        <dbReference type="EMBL" id="CAG2212764.1"/>
    </source>
</evidence>
<accession>A0A8S3S719</accession>
<keyword evidence="4" id="KW-0472">Membrane</keyword>
<proteinExistence type="predicted"/>
<feature type="transmembrane region" description="Helical" evidence="4">
    <location>
        <begin position="625"/>
        <end position="649"/>
    </location>
</feature>
<dbReference type="EMBL" id="CAJPWZ010001313">
    <property type="protein sequence ID" value="CAG2212764.1"/>
    <property type="molecule type" value="Genomic_DNA"/>
</dbReference>
<keyword evidence="4" id="KW-0812">Transmembrane</keyword>
<keyword evidence="2" id="KW-0597">Phosphoprotein</keyword>
<name>A0A8S3S719_MYTED</name>
<dbReference type="InterPro" id="IPR042838">
    <property type="entry name" value="KIAA1958"/>
</dbReference>
<reference evidence="6" key="1">
    <citation type="submission" date="2021-03" db="EMBL/GenBank/DDBJ databases">
        <authorList>
            <person name="Bekaert M."/>
        </authorList>
    </citation>
    <scope>NUCLEOTIDE SEQUENCE</scope>
</reference>
<dbReference type="InterPro" id="IPR008979">
    <property type="entry name" value="Galactose-bd-like_sf"/>
</dbReference>